<dbReference type="OrthoDB" id="7359894at2"/>
<dbReference type="EMBL" id="BHYL01000042">
    <property type="protein sequence ID" value="GCD18985.1"/>
    <property type="molecule type" value="Genomic_DNA"/>
</dbReference>
<feature type="compositionally biased region" description="Pro residues" evidence="6">
    <location>
        <begin position="270"/>
        <end position="290"/>
    </location>
</feature>
<evidence type="ECO:0000256" key="7">
    <source>
        <dbReference type="SAM" id="Phobius"/>
    </source>
</evidence>
<dbReference type="Pfam" id="PF04024">
    <property type="entry name" value="PspC"/>
    <property type="match status" value="1"/>
</dbReference>
<sequence>MDTNTPAGGPAGPDAPGARGEHGAPTAPYGTPPPFDSAPRPPAAGGFFAAVRRTGMFRGDDRWIGGVCDGLARRFGLDPLLVRGLFAASILLGGLGLVVYGVAWALLPEQSDGRIHLEEMVAGRFDVALLGALGVAIVGLARGDHWFWFWDGPPGWLQGLLWVAFIAGVIALIVTAASRRSTPAPVYGPAPYGPAPAAAAPADPWVKQPAPARAAAATSGPAVPTTSAPAPGYPAPGAPAASAPVTGPAPYGPYGPYPTPGSSGPYRQGPTPPAPPAPPVPLAPPPPPAPRKPRVLGPGVGMVGSVVALSLIGLAVLLLADWTGDFDGPVALTALGIGIVLAGLGILVSGLRGRRSGALGALAIVGILVALPVGAAQTNDWVWTTGPDRHLDSGTYVVDSRRSAAEGFDLGFGDAVVDLTAVPLTSTTLDVPVSLGAGNLTVVVPVDAAVAADTEAGVGTVRWELDGETRTVDGLGISEQRFEDEQTRTGTTPQLLLHVSVGAGEVRIIEEQA</sequence>
<evidence type="ECO:0000256" key="2">
    <source>
        <dbReference type="ARBA" id="ARBA00022475"/>
    </source>
</evidence>
<keyword evidence="10" id="KW-1185">Reference proteome</keyword>
<evidence type="ECO:0000313" key="9">
    <source>
        <dbReference type="EMBL" id="GCD18985.1"/>
    </source>
</evidence>
<feature type="region of interest" description="Disordered" evidence="6">
    <location>
        <begin position="1"/>
        <end position="38"/>
    </location>
</feature>
<keyword evidence="3 7" id="KW-0812">Transmembrane</keyword>
<name>A0A401UWC5_9CELL</name>
<evidence type="ECO:0000259" key="8">
    <source>
        <dbReference type="Pfam" id="PF04024"/>
    </source>
</evidence>
<dbReference type="Proteomes" id="UP000288246">
    <property type="component" value="Unassembled WGS sequence"/>
</dbReference>
<dbReference type="RefSeq" id="WP_124341532.1">
    <property type="nucleotide sequence ID" value="NZ_BHYL01000042.1"/>
</dbReference>
<feature type="transmembrane region" description="Helical" evidence="7">
    <location>
        <begin position="332"/>
        <end position="351"/>
    </location>
</feature>
<dbReference type="PANTHER" id="PTHR33885">
    <property type="entry name" value="PHAGE SHOCK PROTEIN C"/>
    <property type="match status" value="1"/>
</dbReference>
<dbReference type="GO" id="GO:0005886">
    <property type="term" value="C:plasma membrane"/>
    <property type="evidence" value="ECO:0007669"/>
    <property type="project" value="UniProtKB-SubCell"/>
</dbReference>
<comment type="caution">
    <text evidence="9">The sequence shown here is derived from an EMBL/GenBank/DDBJ whole genome shotgun (WGS) entry which is preliminary data.</text>
</comment>
<comment type="subcellular location">
    <subcellularLocation>
        <location evidence="1">Cell membrane</location>
        <topology evidence="1">Single-pass membrane protein</topology>
    </subcellularLocation>
</comment>
<feature type="transmembrane region" description="Helical" evidence="7">
    <location>
        <begin position="85"/>
        <end position="107"/>
    </location>
</feature>
<dbReference type="InterPro" id="IPR052027">
    <property type="entry name" value="PspC"/>
</dbReference>
<feature type="compositionally biased region" description="Low complexity" evidence="6">
    <location>
        <begin position="238"/>
        <end position="249"/>
    </location>
</feature>
<feature type="transmembrane region" description="Helical" evidence="7">
    <location>
        <begin position="300"/>
        <end position="320"/>
    </location>
</feature>
<protein>
    <recommendedName>
        <fullName evidence="8">Phage shock protein PspC N-terminal domain-containing protein</fullName>
    </recommendedName>
</protein>
<accession>A0A401UWC5</accession>
<feature type="transmembrane region" description="Helical" evidence="7">
    <location>
        <begin position="358"/>
        <end position="375"/>
    </location>
</feature>
<feature type="transmembrane region" description="Helical" evidence="7">
    <location>
        <begin position="155"/>
        <end position="177"/>
    </location>
</feature>
<gene>
    <name evidence="9" type="ORF">CTKZ_05470</name>
</gene>
<keyword evidence="2" id="KW-1003">Cell membrane</keyword>
<proteinExistence type="predicted"/>
<organism evidence="9 10">
    <name type="scientific">Cellulomonas algicola</name>
    <dbReference type="NCBI Taxonomy" id="2071633"/>
    <lineage>
        <taxon>Bacteria</taxon>
        <taxon>Bacillati</taxon>
        <taxon>Actinomycetota</taxon>
        <taxon>Actinomycetes</taxon>
        <taxon>Micrococcales</taxon>
        <taxon>Cellulomonadaceae</taxon>
        <taxon>Cellulomonas</taxon>
    </lineage>
</organism>
<feature type="transmembrane region" description="Helical" evidence="7">
    <location>
        <begin position="127"/>
        <end position="149"/>
    </location>
</feature>
<dbReference type="InterPro" id="IPR007168">
    <property type="entry name" value="Phageshock_PspC_N"/>
</dbReference>
<feature type="region of interest" description="Disordered" evidence="6">
    <location>
        <begin position="198"/>
        <end position="292"/>
    </location>
</feature>
<feature type="compositionally biased region" description="Pro residues" evidence="6">
    <location>
        <begin position="250"/>
        <end position="259"/>
    </location>
</feature>
<evidence type="ECO:0000256" key="6">
    <source>
        <dbReference type="SAM" id="MobiDB-lite"/>
    </source>
</evidence>
<evidence type="ECO:0000256" key="1">
    <source>
        <dbReference type="ARBA" id="ARBA00004162"/>
    </source>
</evidence>
<evidence type="ECO:0000256" key="5">
    <source>
        <dbReference type="ARBA" id="ARBA00023136"/>
    </source>
</evidence>
<keyword evidence="4 7" id="KW-1133">Transmembrane helix</keyword>
<feature type="domain" description="Phage shock protein PspC N-terminal" evidence="8">
    <location>
        <begin position="58"/>
        <end position="109"/>
    </location>
</feature>
<reference evidence="9 10" key="1">
    <citation type="submission" date="2018-11" db="EMBL/GenBank/DDBJ databases">
        <title>Draft genome sequence of Cellulomonas takizawaensis strain TKZ-21.</title>
        <authorList>
            <person name="Yamamura H."/>
            <person name="Hayashi T."/>
            <person name="Hamada M."/>
            <person name="Serisawa Y."/>
            <person name="Matsuyama K."/>
            <person name="Nakagawa Y."/>
            <person name="Otoguro M."/>
            <person name="Yanagida F."/>
            <person name="Hayakawa M."/>
        </authorList>
    </citation>
    <scope>NUCLEOTIDE SEQUENCE [LARGE SCALE GENOMIC DNA]</scope>
    <source>
        <strain evidence="9 10">TKZ-21</strain>
    </source>
</reference>
<dbReference type="PANTHER" id="PTHR33885:SF3">
    <property type="entry name" value="PHAGE SHOCK PROTEIN C"/>
    <property type="match status" value="1"/>
</dbReference>
<evidence type="ECO:0000313" key="10">
    <source>
        <dbReference type="Proteomes" id="UP000288246"/>
    </source>
</evidence>
<keyword evidence="5 7" id="KW-0472">Membrane</keyword>
<evidence type="ECO:0000256" key="4">
    <source>
        <dbReference type="ARBA" id="ARBA00022989"/>
    </source>
</evidence>
<evidence type="ECO:0000256" key="3">
    <source>
        <dbReference type="ARBA" id="ARBA00022692"/>
    </source>
</evidence>
<dbReference type="AlphaFoldDB" id="A0A401UWC5"/>
<feature type="compositionally biased region" description="Low complexity" evidence="6">
    <location>
        <begin position="1"/>
        <end position="29"/>
    </location>
</feature>
<feature type="compositionally biased region" description="Low complexity" evidence="6">
    <location>
        <begin position="198"/>
        <end position="230"/>
    </location>
</feature>